<proteinExistence type="inferred from homology"/>
<feature type="transmembrane region" description="Helical" evidence="7">
    <location>
        <begin position="346"/>
        <end position="366"/>
    </location>
</feature>
<evidence type="ECO:0000256" key="6">
    <source>
        <dbReference type="ARBA" id="ARBA00023136"/>
    </source>
</evidence>
<keyword evidence="5 7" id="KW-1133">Transmembrane helix</keyword>
<feature type="transmembrane region" description="Helical" evidence="7">
    <location>
        <begin position="244"/>
        <end position="267"/>
    </location>
</feature>
<dbReference type="InterPro" id="IPR052518">
    <property type="entry name" value="CHR_Transporter"/>
</dbReference>
<evidence type="ECO:0000256" key="2">
    <source>
        <dbReference type="ARBA" id="ARBA00005262"/>
    </source>
</evidence>
<keyword evidence="4 7" id="KW-0812">Transmembrane</keyword>
<evidence type="ECO:0000256" key="5">
    <source>
        <dbReference type="ARBA" id="ARBA00022989"/>
    </source>
</evidence>
<feature type="transmembrane region" description="Helical" evidence="7">
    <location>
        <begin position="130"/>
        <end position="154"/>
    </location>
</feature>
<dbReference type="InterPro" id="IPR014047">
    <property type="entry name" value="Chr_Tranpt_l_chain"/>
</dbReference>
<sequence length="409" mass="43331">MYTGSKSKEVVQPFPDRSGAKMLLWQLAEILWVFAQIGLVSFGGPAASIAIMQQAIVQRRRWLSDEEFMDYVGASYLIPGPIAVQLSLHLGYRRAGLPGALAAVLGFVVPAAMITWVCAIVYVRNQGLPALEACLSAVRPVILAIILVSITQIAQGRLRRPANLAILAAVVVAYLLGANPFAILVVGAFFGMLLFRLIRPKNETSPPGNRPSEERPPHRSLPLLGLMTAASASGPTAQMSAFQLFLVFAKIGVFLYGGGNVLAAYLASEFVKTGILSHQQLLDALAVGQSTPGPILTVATFLGYVLGGHIGAVAATAGIITPCVMLASVLHPYVRKARSYRWSADFLDALILAVIGLILGVCVDLGRQVFTQPTAIALGLFALWAAAVWKISPVLLVFAAALLGLILGA</sequence>
<dbReference type="InterPro" id="IPR003370">
    <property type="entry name" value="Chromate_transpt"/>
</dbReference>
<dbReference type="PIRSF" id="PIRSF004810">
    <property type="entry name" value="ChrA"/>
    <property type="match status" value="1"/>
</dbReference>
<dbReference type="Pfam" id="PF02417">
    <property type="entry name" value="Chromate_transp"/>
    <property type="match status" value="2"/>
</dbReference>
<evidence type="ECO:0000256" key="4">
    <source>
        <dbReference type="ARBA" id="ARBA00022692"/>
    </source>
</evidence>
<feature type="transmembrane region" description="Helical" evidence="7">
    <location>
        <begin position="68"/>
        <end position="88"/>
    </location>
</feature>
<dbReference type="AlphaFoldDB" id="A0A286RDL9"/>
<evidence type="ECO:0000256" key="3">
    <source>
        <dbReference type="ARBA" id="ARBA00022475"/>
    </source>
</evidence>
<dbReference type="GO" id="GO:0015109">
    <property type="term" value="F:chromate transmembrane transporter activity"/>
    <property type="evidence" value="ECO:0007669"/>
    <property type="project" value="InterPro"/>
</dbReference>
<evidence type="ECO:0000256" key="1">
    <source>
        <dbReference type="ARBA" id="ARBA00004651"/>
    </source>
</evidence>
<gene>
    <name evidence="8" type="ORF">THTE_1452</name>
</gene>
<feature type="transmembrane region" description="Helical" evidence="7">
    <location>
        <begin position="378"/>
        <end position="407"/>
    </location>
</feature>
<comment type="similarity">
    <text evidence="2">Belongs to the chromate ion transporter (CHR) (TC 2.A.51) family.</text>
</comment>
<keyword evidence="9" id="KW-1185">Reference proteome</keyword>
<dbReference type="Proteomes" id="UP000215086">
    <property type="component" value="Chromosome"/>
</dbReference>
<dbReference type="NCBIfam" id="TIGR00937">
    <property type="entry name" value="2A51"/>
    <property type="match status" value="1"/>
</dbReference>
<organism evidence="8 9">
    <name type="scientific">Thermogutta terrifontis</name>
    <dbReference type="NCBI Taxonomy" id="1331910"/>
    <lineage>
        <taxon>Bacteria</taxon>
        <taxon>Pseudomonadati</taxon>
        <taxon>Planctomycetota</taxon>
        <taxon>Planctomycetia</taxon>
        <taxon>Pirellulales</taxon>
        <taxon>Thermoguttaceae</taxon>
        <taxon>Thermogutta</taxon>
    </lineage>
</organism>
<name>A0A286RDL9_9BACT</name>
<comment type="subcellular location">
    <subcellularLocation>
        <location evidence="1">Cell membrane</location>
        <topology evidence="1">Multi-pass membrane protein</topology>
    </subcellularLocation>
</comment>
<feature type="transmembrane region" description="Helical" evidence="7">
    <location>
        <begin position="310"/>
        <end position="334"/>
    </location>
</feature>
<protein>
    <submittedName>
        <fullName evidence="8">Chromate transport protein ChrA</fullName>
    </submittedName>
</protein>
<keyword evidence="3" id="KW-1003">Cell membrane</keyword>
<dbReference type="KEGG" id="ttf:THTE_1452"/>
<feature type="transmembrane region" description="Helical" evidence="7">
    <location>
        <begin position="100"/>
        <end position="123"/>
    </location>
</feature>
<reference evidence="8 9" key="1">
    <citation type="journal article" name="Front. Microbiol.">
        <title>Sugar Metabolism of the First Thermophilic Planctomycete Thermogutta terrifontis: Comparative Genomic and Transcriptomic Approaches.</title>
        <authorList>
            <person name="Elcheninov A.G."/>
            <person name="Menzel P."/>
            <person name="Gudbergsdottir S.R."/>
            <person name="Slesarev A.I."/>
            <person name="Kadnikov V.V."/>
            <person name="Krogh A."/>
            <person name="Bonch-Osmolovskaya E.A."/>
            <person name="Peng X."/>
            <person name="Kublanov I.V."/>
        </authorList>
    </citation>
    <scope>NUCLEOTIDE SEQUENCE [LARGE SCALE GENOMIC DNA]</scope>
    <source>
        <strain evidence="8 9">R1</strain>
    </source>
</reference>
<dbReference type="PANTHER" id="PTHR43663">
    <property type="entry name" value="CHROMATE TRANSPORT PROTEIN-RELATED"/>
    <property type="match status" value="1"/>
</dbReference>
<feature type="transmembrane region" description="Helical" evidence="7">
    <location>
        <begin position="166"/>
        <end position="195"/>
    </location>
</feature>
<keyword evidence="6 7" id="KW-0472">Membrane</keyword>
<evidence type="ECO:0000313" key="8">
    <source>
        <dbReference type="EMBL" id="ASV74054.1"/>
    </source>
</evidence>
<dbReference type="GO" id="GO:0005886">
    <property type="term" value="C:plasma membrane"/>
    <property type="evidence" value="ECO:0007669"/>
    <property type="project" value="UniProtKB-SubCell"/>
</dbReference>
<evidence type="ECO:0000256" key="7">
    <source>
        <dbReference type="SAM" id="Phobius"/>
    </source>
</evidence>
<feature type="transmembrane region" description="Helical" evidence="7">
    <location>
        <begin position="30"/>
        <end position="56"/>
    </location>
</feature>
<evidence type="ECO:0000313" key="9">
    <source>
        <dbReference type="Proteomes" id="UP000215086"/>
    </source>
</evidence>
<dbReference type="PANTHER" id="PTHR43663:SF1">
    <property type="entry name" value="CHROMATE TRANSPORTER"/>
    <property type="match status" value="1"/>
</dbReference>
<accession>A0A286RDL9</accession>
<dbReference type="EMBL" id="CP018477">
    <property type="protein sequence ID" value="ASV74054.1"/>
    <property type="molecule type" value="Genomic_DNA"/>
</dbReference>